<sequence>MENEVDPPQVIGYALGQATLESSARCTLGFRLFKELRARLPIASGQGLECGMTTAVHEETQSLIDGGILKELQHEANSGFRDMSKSQCEEAGDIPSQTKSSHSDRPFTLMKFLNLLITRLNLLDSSDESTCIPPAQPCIDLCQIVLTVCRMQLNFMESSHYGLGSSPNDAAFDSSVLVRRDWIGLLYMVIDSFSQGLCFFNCFLTSLNQRVLNGAWHRTGSLEDRAKIHGDTLISDLDNGFDCGSYLSSLMNNVLTCMRELLLEGKVPLKMIRSAILDTLMIASELAAVSNITYPTWPAETYELPVTESGSTESDGDEVYECYQKFLLETHQVPPS</sequence>
<keyword evidence="2" id="KW-1185">Reference proteome</keyword>
<dbReference type="EMBL" id="UZAN01075215">
    <property type="protein sequence ID" value="VDP95698.1"/>
    <property type="molecule type" value="Genomic_DNA"/>
</dbReference>
<evidence type="ECO:0000313" key="2">
    <source>
        <dbReference type="Proteomes" id="UP000272942"/>
    </source>
</evidence>
<dbReference type="OrthoDB" id="10261947at2759"/>
<reference evidence="3" key="1">
    <citation type="submission" date="2016-06" db="UniProtKB">
        <authorList>
            <consortium name="WormBaseParasite"/>
        </authorList>
    </citation>
    <scope>IDENTIFICATION</scope>
</reference>
<name>A0A183BG25_9TREM</name>
<accession>A0A183BG25</accession>
<dbReference type="Proteomes" id="UP000272942">
    <property type="component" value="Unassembled WGS sequence"/>
</dbReference>
<organism evidence="3">
    <name type="scientific">Echinostoma caproni</name>
    <dbReference type="NCBI Taxonomy" id="27848"/>
    <lineage>
        <taxon>Eukaryota</taxon>
        <taxon>Metazoa</taxon>
        <taxon>Spiralia</taxon>
        <taxon>Lophotrochozoa</taxon>
        <taxon>Platyhelminthes</taxon>
        <taxon>Trematoda</taxon>
        <taxon>Digenea</taxon>
        <taxon>Plagiorchiida</taxon>
        <taxon>Echinostomata</taxon>
        <taxon>Echinostomatoidea</taxon>
        <taxon>Echinostomatidae</taxon>
        <taxon>Echinostoma</taxon>
    </lineage>
</organism>
<evidence type="ECO:0000313" key="3">
    <source>
        <dbReference type="WBParaSite" id="ECPE_0001821001-mRNA-1"/>
    </source>
</evidence>
<reference evidence="1 2" key="2">
    <citation type="submission" date="2018-11" db="EMBL/GenBank/DDBJ databases">
        <authorList>
            <consortium name="Pathogen Informatics"/>
        </authorList>
    </citation>
    <scope>NUCLEOTIDE SEQUENCE [LARGE SCALE GENOMIC DNA]</scope>
    <source>
        <strain evidence="1 2">Egypt</strain>
    </source>
</reference>
<gene>
    <name evidence="1" type="ORF">ECPE_LOCUS18160</name>
</gene>
<proteinExistence type="predicted"/>
<dbReference type="WBParaSite" id="ECPE_0001821001-mRNA-1">
    <property type="protein sequence ID" value="ECPE_0001821001-mRNA-1"/>
    <property type="gene ID" value="ECPE_0001821001"/>
</dbReference>
<evidence type="ECO:0000313" key="1">
    <source>
        <dbReference type="EMBL" id="VDP95698.1"/>
    </source>
</evidence>
<protein>
    <submittedName>
        <fullName evidence="3">E3 ubiquitin-protein ligase</fullName>
    </submittedName>
</protein>
<dbReference type="AlphaFoldDB" id="A0A183BG25"/>